<evidence type="ECO:0000256" key="1">
    <source>
        <dbReference type="ARBA" id="ARBA00004651"/>
    </source>
</evidence>
<comment type="subcellular location">
    <subcellularLocation>
        <location evidence="1 7">Cell membrane</location>
        <topology evidence="1 7">Multi-pass membrane protein</topology>
    </subcellularLocation>
</comment>
<feature type="transmembrane region" description="Helical" evidence="7">
    <location>
        <begin position="105"/>
        <end position="124"/>
    </location>
</feature>
<dbReference type="EMBL" id="JACBYE010000056">
    <property type="protein sequence ID" value="NYS95128.1"/>
    <property type="molecule type" value="Genomic_DNA"/>
</dbReference>
<dbReference type="CDD" id="cd06261">
    <property type="entry name" value="TM_PBP2"/>
    <property type="match status" value="1"/>
</dbReference>
<dbReference type="InterPro" id="IPR000515">
    <property type="entry name" value="MetI-like"/>
</dbReference>
<evidence type="ECO:0000313" key="10">
    <source>
        <dbReference type="EMBL" id="NYS95128.1"/>
    </source>
</evidence>
<evidence type="ECO:0000256" key="3">
    <source>
        <dbReference type="ARBA" id="ARBA00022475"/>
    </source>
</evidence>
<dbReference type="AlphaFoldDB" id="A0A853F270"/>
<feature type="transmembrane region" description="Helical" evidence="7">
    <location>
        <begin position="136"/>
        <end position="159"/>
    </location>
</feature>
<dbReference type="InterPro" id="IPR035906">
    <property type="entry name" value="MetI-like_sf"/>
</dbReference>
<comment type="similarity">
    <text evidence="7">Belongs to the binding-protein-dependent transport system permease family.</text>
</comment>
<dbReference type="Gene3D" id="1.10.3720.10">
    <property type="entry name" value="MetI-like"/>
    <property type="match status" value="1"/>
</dbReference>
<keyword evidence="2 7" id="KW-0813">Transport</keyword>
<keyword evidence="6 7" id="KW-0472">Membrane</keyword>
<reference evidence="10 11" key="1">
    <citation type="submission" date="2020-07" db="EMBL/GenBank/DDBJ databases">
        <title>MOT database genomes.</title>
        <authorList>
            <person name="Joseph S."/>
            <person name="Aduse-Opoku J."/>
            <person name="Hashim A."/>
            <person name="Wade W."/>
            <person name="Curtis M."/>
        </authorList>
    </citation>
    <scope>NUCLEOTIDE SEQUENCE [LARGE SCALE GENOMIC DNA]</scope>
    <source>
        <strain evidence="10 11">DSM 100099</strain>
    </source>
</reference>
<dbReference type="GO" id="GO:0055085">
    <property type="term" value="P:transmembrane transport"/>
    <property type="evidence" value="ECO:0007669"/>
    <property type="project" value="InterPro"/>
</dbReference>
<feature type="region of interest" description="Disordered" evidence="8">
    <location>
        <begin position="1"/>
        <end position="26"/>
    </location>
</feature>
<feature type="transmembrane region" description="Helical" evidence="7">
    <location>
        <begin position="262"/>
        <end position="283"/>
    </location>
</feature>
<evidence type="ECO:0000256" key="8">
    <source>
        <dbReference type="SAM" id="MobiDB-lite"/>
    </source>
</evidence>
<keyword evidence="3" id="KW-1003">Cell membrane</keyword>
<feature type="compositionally biased region" description="Polar residues" evidence="8">
    <location>
        <begin position="1"/>
        <end position="16"/>
    </location>
</feature>
<comment type="caution">
    <text evidence="10">The sequence shown here is derived from an EMBL/GenBank/DDBJ whole genome shotgun (WGS) entry which is preliminary data.</text>
</comment>
<dbReference type="RefSeq" id="WP_179914344.1">
    <property type="nucleotide sequence ID" value="NZ_JACBYE010000056.1"/>
</dbReference>
<proteinExistence type="inferred from homology"/>
<organism evidence="10 11">
    <name type="scientific">Sanguibacter inulinus</name>
    <dbReference type="NCBI Taxonomy" id="60922"/>
    <lineage>
        <taxon>Bacteria</taxon>
        <taxon>Bacillati</taxon>
        <taxon>Actinomycetota</taxon>
        <taxon>Actinomycetes</taxon>
        <taxon>Micrococcales</taxon>
        <taxon>Sanguibacteraceae</taxon>
        <taxon>Sanguibacter</taxon>
    </lineage>
</organism>
<evidence type="ECO:0000259" key="9">
    <source>
        <dbReference type="PROSITE" id="PS50928"/>
    </source>
</evidence>
<feature type="transmembrane region" description="Helical" evidence="7">
    <location>
        <begin position="205"/>
        <end position="235"/>
    </location>
</feature>
<dbReference type="Proteomes" id="UP000561011">
    <property type="component" value="Unassembled WGS sequence"/>
</dbReference>
<feature type="domain" description="ABC transmembrane type-1" evidence="9">
    <location>
        <begin position="94"/>
        <end position="283"/>
    </location>
</feature>
<evidence type="ECO:0000256" key="4">
    <source>
        <dbReference type="ARBA" id="ARBA00022692"/>
    </source>
</evidence>
<evidence type="ECO:0000313" key="11">
    <source>
        <dbReference type="Proteomes" id="UP000561011"/>
    </source>
</evidence>
<evidence type="ECO:0000256" key="2">
    <source>
        <dbReference type="ARBA" id="ARBA00022448"/>
    </source>
</evidence>
<dbReference type="PROSITE" id="PS50928">
    <property type="entry name" value="ABC_TM1"/>
    <property type="match status" value="1"/>
</dbReference>
<evidence type="ECO:0000256" key="6">
    <source>
        <dbReference type="ARBA" id="ARBA00023136"/>
    </source>
</evidence>
<gene>
    <name evidence="10" type="ORF">HZZ10_16550</name>
</gene>
<name>A0A853F270_9MICO</name>
<feature type="compositionally biased region" description="Low complexity" evidence="8">
    <location>
        <begin position="17"/>
        <end position="26"/>
    </location>
</feature>
<dbReference type="Pfam" id="PF00528">
    <property type="entry name" value="BPD_transp_1"/>
    <property type="match status" value="1"/>
</dbReference>
<keyword evidence="11" id="KW-1185">Reference proteome</keyword>
<dbReference type="SUPFAM" id="SSF161098">
    <property type="entry name" value="MetI-like"/>
    <property type="match status" value="1"/>
</dbReference>
<feature type="transmembrane region" description="Helical" evidence="7">
    <location>
        <begin position="165"/>
        <end position="184"/>
    </location>
</feature>
<evidence type="ECO:0000256" key="5">
    <source>
        <dbReference type="ARBA" id="ARBA00022989"/>
    </source>
</evidence>
<evidence type="ECO:0000256" key="7">
    <source>
        <dbReference type="RuleBase" id="RU363032"/>
    </source>
</evidence>
<keyword evidence="4 7" id="KW-0812">Transmembrane</keyword>
<sequence length="293" mass="29572">MTTTRPVGGPTTSAPESSGAAADTSTSGASVAWSDSRLMRSGASALAAVAPPVVLLAAILVAWQAAVTLGDVPAFVLPGPSAILDELRDLAGPIASAALVTGRNALVGLVVGAVLGIVLAVVASSAKIVDRLGEPVVTALSVVPVVALAPVLYSMYGAASEQARVIVAGLAVFVPVYVNTLRGLRQVTPVHRNLMRALAASPRQVALTVTVPTAVPFVFTGLRIASSLAVISAIVAEYFGGPRSGIGSFITTAASGSNYARAWAYVLGGIVVGLVFFTVTAIAEHLATRRRPA</sequence>
<dbReference type="GO" id="GO:0005886">
    <property type="term" value="C:plasma membrane"/>
    <property type="evidence" value="ECO:0007669"/>
    <property type="project" value="UniProtKB-SubCell"/>
</dbReference>
<accession>A0A853F270</accession>
<dbReference type="PANTHER" id="PTHR30151:SF41">
    <property type="entry name" value="ABC TRANSPORTER PERMEASE PROTEIN"/>
    <property type="match status" value="1"/>
</dbReference>
<protein>
    <submittedName>
        <fullName evidence="10">ABC transporter permease</fullName>
    </submittedName>
</protein>
<feature type="transmembrane region" description="Helical" evidence="7">
    <location>
        <begin position="45"/>
        <end position="66"/>
    </location>
</feature>
<dbReference type="PANTHER" id="PTHR30151">
    <property type="entry name" value="ALKANE SULFONATE ABC TRANSPORTER-RELATED, MEMBRANE SUBUNIT"/>
    <property type="match status" value="1"/>
</dbReference>
<keyword evidence="5 7" id="KW-1133">Transmembrane helix</keyword>